<sequence length="246" mass="28885">MGITKRYFQMDNQWNVIHLPERPSGFALFILGDTNHYVEKGQCLWTQSEERKAFLNYLINKGYTVFYSNHYGRHWGSPKAIALAKRFHHYMLKQEIVNPRIHLLGEGMGGLIALSLMEEMEKWVRSCILFNPCLQLKAHFEREKENRLFFKRMVKELSASYSIDPLQVEQMLGKLKPACSFHSQVPVKIWHAASGSPFSFHDYSRVFERCRHEQNVPIELTFHLPQQIKEDFSSIGQFLKLHEAIL</sequence>
<keyword evidence="2" id="KW-1185">Reference proteome</keyword>
<evidence type="ECO:0008006" key="3">
    <source>
        <dbReference type="Google" id="ProtNLM"/>
    </source>
</evidence>
<comment type="caution">
    <text evidence="1">The sequence shown here is derived from an EMBL/GenBank/DDBJ whole genome shotgun (WGS) entry which is preliminary data.</text>
</comment>
<dbReference type="SUPFAM" id="SSF53474">
    <property type="entry name" value="alpha/beta-Hydrolases"/>
    <property type="match status" value="1"/>
</dbReference>
<gene>
    <name evidence="1" type="ORF">ACFQPF_08845</name>
</gene>
<dbReference type="InterPro" id="IPR029058">
    <property type="entry name" value="AB_hydrolase_fold"/>
</dbReference>
<proteinExistence type="predicted"/>
<accession>A0ABW2NS43</accession>
<evidence type="ECO:0000313" key="2">
    <source>
        <dbReference type="Proteomes" id="UP001596549"/>
    </source>
</evidence>
<dbReference type="Proteomes" id="UP001596549">
    <property type="component" value="Unassembled WGS sequence"/>
</dbReference>
<name>A0ABW2NS43_9BACL</name>
<dbReference type="RefSeq" id="WP_379748702.1">
    <property type="nucleotide sequence ID" value="NZ_JBHTCP010000014.1"/>
</dbReference>
<organism evidence="1 2">
    <name type="scientific">Fictibacillus iocasae</name>
    <dbReference type="NCBI Taxonomy" id="2715437"/>
    <lineage>
        <taxon>Bacteria</taxon>
        <taxon>Bacillati</taxon>
        <taxon>Bacillota</taxon>
        <taxon>Bacilli</taxon>
        <taxon>Bacillales</taxon>
        <taxon>Fictibacillaceae</taxon>
        <taxon>Fictibacillus</taxon>
    </lineage>
</organism>
<evidence type="ECO:0000313" key="1">
    <source>
        <dbReference type="EMBL" id="MFC7371783.1"/>
    </source>
</evidence>
<dbReference type="EMBL" id="JBHTCP010000014">
    <property type="protein sequence ID" value="MFC7371783.1"/>
    <property type="molecule type" value="Genomic_DNA"/>
</dbReference>
<reference evidence="2" key="1">
    <citation type="journal article" date="2019" name="Int. J. Syst. Evol. Microbiol.">
        <title>The Global Catalogue of Microorganisms (GCM) 10K type strain sequencing project: providing services to taxonomists for standard genome sequencing and annotation.</title>
        <authorList>
            <consortium name="The Broad Institute Genomics Platform"/>
            <consortium name="The Broad Institute Genome Sequencing Center for Infectious Disease"/>
            <person name="Wu L."/>
            <person name="Ma J."/>
        </authorList>
    </citation>
    <scope>NUCLEOTIDE SEQUENCE [LARGE SCALE GENOMIC DNA]</scope>
    <source>
        <strain evidence="2">NBRC 106396</strain>
    </source>
</reference>
<dbReference type="Gene3D" id="3.40.50.1820">
    <property type="entry name" value="alpha/beta hydrolase"/>
    <property type="match status" value="1"/>
</dbReference>
<protein>
    <recommendedName>
        <fullName evidence="3">Hydrolase</fullName>
    </recommendedName>
</protein>